<dbReference type="RefSeq" id="WP_167018313.1">
    <property type="nucleotide sequence ID" value="NZ_VWXF01000015.1"/>
</dbReference>
<sequence length="163" mass="18995">MSNFKFWSWDKKPRTMLRFVKPGDIFCFKIDDNTYRFGRIMSKIITGHIAEIFDHSSEKPEITMDVVNKTQRLIPPIIIDTYGLLDKKVYKDGDWRIIGHQENYIPQNVSDVYFAFGIGNNCNKKDFYGNNTPISESEWEALPKLSPKGNLDIITLLNNIQKQ</sequence>
<keyword evidence="2" id="KW-1185">Reference proteome</keyword>
<reference evidence="1 2" key="1">
    <citation type="journal article" date="2019" name="bioRxiv">
        <title>Bacteria contribute to plant secondary compound degradation in a generalist herbivore system.</title>
        <authorList>
            <person name="Francoeur C.B."/>
            <person name="Khadempour L."/>
            <person name="Moreira-Soto R.D."/>
            <person name="Gotting K."/>
            <person name="Book A.J."/>
            <person name="Pinto-Tomas A.A."/>
            <person name="Keefover-Ring K."/>
            <person name="Currie C.R."/>
        </authorList>
    </citation>
    <scope>NUCLEOTIDE SEQUENCE [LARGE SCALE GENOMIC DNA]</scope>
    <source>
        <strain evidence="1">Acro-835</strain>
    </source>
</reference>
<protein>
    <submittedName>
        <fullName evidence="1">Phosphotriesterase</fullName>
    </submittedName>
</protein>
<accession>A0ABX0RGH7</accession>
<proteinExistence type="predicted"/>
<dbReference type="InterPro" id="IPR029278">
    <property type="entry name" value="Imm26"/>
</dbReference>
<organism evidence="1 2">
    <name type="scientific">Candidatus Pantoea multigeneris</name>
    <dbReference type="NCBI Taxonomy" id="2608357"/>
    <lineage>
        <taxon>Bacteria</taxon>
        <taxon>Pseudomonadati</taxon>
        <taxon>Pseudomonadota</taxon>
        <taxon>Gammaproteobacteria</taxon>
        <taxon>Enterobacterales</taxon>
        <taxon>Erwiniaceae</taxon>
        <taxon>Pantoea</taxon>
    </lineage>
</organism>
<evidence type="ECO:0000313" key="2">
    <source>
        <dbReference type="Proteomes" id="UP001515683"/>
    </source>
</evidence>
<dbReference type="EMBL" id="VWXF01000015">
    <property type="protein sequence ID" value="NIF24406.1"/>
    <property type="molecule type" value="Genomic_DNA"/>
</dbReference>
<name>A0ABX0RGH7_9GAMM</name>
<gene>
    <name evidence="1" type="ORF">F3J40_22800</name>
</gene>
<dbReference type="Proteomes" id="UP001515683">
    <property type="component" value="Unassembled WGS sequence"/>
</dbReference>
<evidence type="ECO:0000313" key="1">
    <source>
        <dbReference type="EMBL" id="NIF24406.1"/>
    </source>
</evidence>
<comment type="caution">
    <text evidence="1">The sequence shown here is derived from an EMBL/GenBank/DDBJ whole genome shotgun (WGS) entry which is preliminary data.</text>
</comment>
<dbReference type="Pfam" id="PF15428">
    <property type="entry name" value="Imm26"/>
    <property type="match status" value="1"/>
</dbReference>